<dbReference type="Gene3D" id="3.40.225.10">
    <property type="entry name" value="Class II aldolase/adducin N-terminal domain"/>
    <property type="match status" value="1"/>
</dbReference>
<accession>A0A1V6PFW1</accession>
<dbReference type="Proteomes" id="UP000191522">
    <property type="component" value="Unassembled WGS sequence"/>
</dbReference>
<dbReference type="AlphaFoldDB" id="A0A1V6PFW1"/>
<keyword evidence="3" id="KW-1185">Reference proteome</keyword>
<dbReference type="GO" id="GO:0051015">
    <property type="term" value="F:actin filament binding"/>
    <property type="evidence" value="ECO:0007669"/>
    <property type="project" value="TreeGrafter"/>
</dbReference>
<reference evidence="3" key="1">
    <citation type="journal article" date="2017" name="Nat. Microbiol.">
        <title>Global analysis of biosynthetic gene clusters reveals vast potential of secondary metabolite production in Penicillium species.</title>
        <authorList>
            <person name="Nielsen J.C."/>
            <person name="Grijseels S."/>
            <person name="Prigent S."/>
            <person name="Ji B."/>
            <person name="Dainat J."/>
            <person name="Nielsen K.F."/>
            <person name="Frisvad J.C."/>
            <person name="Workman M."/>
            <person name="Nielsen J."/>
        </authorList>
    </citation>
    <scope>NUCLEOTIDE SEQUENCE [LARGE SCALE GENOMIC DNA]</scope>
    <source>
        <strain evidence="3">IBT 11843</strain>
    </source>
</reference>
<evidence type="ECO:0000313" key="2">
    <source>
        <dbReference type="EMBL" id="OQD75931.1"/>
    </source>
</evidence>
<protein>
    <recommendedName>
        <fullName evidence="1">Class II aldolase/adducin N-terminal domain-containing protein</fullName>
    </recommendedName>
</protein>
<gene>
    <name evidence="2" type="ORF">PENDEC_c005G00954</name>
</gene>
<organism evidence="2 3">
    <name type="scientific">Penicillium decumbens</name>
    <dbReference type="NCBI Taxonomy" id="69771"/>
    <lineage>
        <taxon>Eukaryota</taxon>
        <taxon>Fungi</taxon>
        <taxon>Dikarya</taxon>
        <taxon>Ascomycota</taxon>
        <taxon>Pezizomycotina</taxon>
        <taxon>Eurotiomycetes</taxon>
        <taxon>Eurotiomycetidae</taxon>
        <taxon>Eurotiales</taxon>
        <taxon>Aspergillaceae</taxon>
        <taxon>Penicillium</taxon>
    </lineage>
</organism>
<proteinExistence type="predicted"/>
<dbReference type="SMART" id="SM01007">
    <property type="entry name" value="Aldolase_II"/>
    <property type="match status" value="1"/>
</dbReference>
<dbReference type="InterPro" id="IPR036409">
    <property type="entry name" value="Aldolase_II/adducin_N_sf"/>
</dbReference>
<dbReference type="Pfam" id="PF00596">
    <property type="entry name" value="Aldolase_II"/>
    <property type="match status" value="1"/>
</dbReference>
<dbReference type="EMBL" id="MDYL01000005">
    <property type="protein sequence ID" value="OQD75931.1"/>
    <property type="molecule type" value="Genomic_DNA"/>
</dbReference>
<evidence type="ECO:0000313" key="3">
    <source>
        <dbReference type="Proteomes" id="UP000191522"/>
    </source>
</evidence>
<dbReference type="GO" id="GO:0005856">
    <property type="term" value="C:cytoskeleton"/>
    <property type="evidence" value="ECO:0007669"/>
    <property type="project" value="TreeGrafter"/>
</dbReference>
<name>A0A1V6PFW1_PENDC</name>
<dbReference type="InterPro" id="IPR051017">
    <property type="entry name" value="Aldolase-II_Adducin_sf"/>
</dbReference>
<comment type="caution">
    <text evidence="2">The sequence shown here is derived from an EMBL/GenBank/DDBJ whole genome shotgun (WGS) entry which is preliminary data.</text>
</comment>
<dbReference type="OMA" id="REAHDWT"/>
<dbReference type="PANTHER" id="PTHR10672:SF40">
    <property type="entry name" value="CLASS II ALDOLASE_ADDUCIN DOMAIN PROTEIN (AFU_ORTHOLOGUE AFUA_3G09800)"/>
    <property type="match status" value="1"/>
</dbReference>
<dbReference type="FunFam" id="3.40.225.10:FF:000009">
    <property type="entry name" value="Class II aldolase/adducin N-terminal"/>
    <property type="match status" value="1"/>
</dbReference>
<dbReference type="STRING" id="69771.A0A1V6PFW1"/>
<dbReference type="InterPro" id="IPR001303">
    <property type="entry name" value="Aldolase_II/adducin_N"/>
</dbReference>
<dbReference type="SUPFAM" id="SSF53639">
    <property type="entry name" value="AraD/HMP-PK domain-like"/>
    <property type="match status" value="1"/>
</dbReference>
<feature type="domain" description="Class II aldolase/adducin N-terminal" evidence="1">
    <location>
        <begin position="65"/>
        <end position="248"/>
    </location>
</feature>
<sequence length="302" mass="33181">MSTSTATTTQRAERSVLQAAEQQVPSAFNDANFQSLARGNRNGTLKLRGIPTFSDPLEKRKWMKEHMAAAFRYFGKLGYGEGVSGHISMRDPVLKDHFWMNPFAKHFSTIKASDLVLVDHEGYVTEGGAQLPINEAGFMIHSEIHKARPDVIAAAHTHGLYGKTWSAFGKPIEMLTQDACNFYGRVGIYDDHAGIALSQDEGKAIAKALGKDNIACILQNHGLLTVGTTVDEAAILYSMLENACHSQLMAEAAAANGIPKRVISPEVAQYTAEFAQNPHNLYTEFQPEYELIVEETNGRVLQ</sequence>
<dbReference type="NCBIfam" id="NF004855">
    <property type="entry name" value="PRK06208.1"/>
    <property type="match status" value="1"/>
</dbReference>
<dbReference type="PANTHER" id="PTHR10672">
    <property type="entry name" value="ADDUCIN"/>
    <property type="match status" value="1"/>
</dbReference>
<evidence type="ECO:0000259" key="1">
    <source>
        <dbReference type="SMART" id="SM01007"/>
    </source>
</evidence>
<dbReference type="OrthoDB" id="3238794at2759"/>